<evidence type="ECO:0000256" key="4">
    <source>
        <dbReference type="SAM" id="MobiDB-lite"/>
    </source>
</evidence>
<keyword evidence="1" id="KW-0805">Transcription regulation</keyword>
<feature type="region of interest" description="Disordered" evidence="4">
    <location>
        <begin position="126"/>
        <end position="178"/>
    </location>
</feature>
<keyword evidence="3" id="KW-0804">Transcription</keyword>
<dbReference type="Proteomes" id="UP001597046">
    <property type="component" value="Unassembled WGS sequence"/>
</dbReference>
<evidence type="ECO:0000256" key="3">
    <source>
        <dbReference type="ARBA" id="ARBA00023163"/>
    </source>
</evidence>
<feature type="domain" description="HTH hxlR-type" evidence="5">
    <location>
        <begin position="12"/>
        <end position="106"/>
    </location>
</feature>
<accession>A0ABW3MWI1</accession>
<dbReference type="PROSITE" id="PS51118">
    <property type="entry name" value="HTH_HXLR"/>
    <property type="match status" value="1"/>
</dbReference>
<dbReference type="RefSeq" id="WP_386052816.1">
    <property type="nucleotide sequence ID" value="NZ_JBHTKH010000006.1"/>
</dbReference>
<protein>
    <submittedName>
        <fullName evidence="6">Winged helix-turn-helix transcriptional regulator</fullName>
    </submittedName>
</protein>
<gene>
    <name evidence="6" type="ORF">ACFQ2V_11415</name>
</gene>
<dbReference type="SUPFAM" id="SSF46785">
    <property type="entry name" value="Winged helix' DNA-binding domain"/>
    <property type="match status" value="1"/>
</dbReference>
<evidence type="ECO:0000259" key="5">
    <source>
        <dbReference type="PROSITE" id="PS51118"/>
    </source>
</evidence>
<dbReference type="Pfam" id="PF01638">
    <property type="entry name" value="HxlR"/>
    <property type="match status" value="1"/>
</dbReference>
<dbReference type="Gene3D" id="1.10.10.10">
    <property type="entry name" value="Winged helix-like DNA-binding domain superfamily/Winged helix DNA-binding domain"/>
    <property type="match status" value="1"/>
</dbReference>
<comment type="caution">
    <text evidence="6">The sequence shown here is derived from an EMBL/GenBank/DDBJ whole genome shotgun (WGS) entry which is preliminary data.</text>
</comment>
<sequence>MPLGTDYAGQDCSLAKALEIVGERWSLLLVRDAFLGVTRFSDFRRRLDISKAVLTQRLGSLVDAGVLERRPYQGHDAYALTSAGEALWPAVHALMQWGDLQTSPDGPRRLFRHVTCDADLHASGRCPACGATPPARELETRPGPGARTDPPTNPLSALLRSPHRLLVPLRDTPPRDGS</sequence>
<name>A0ABW3MWI1_9MICO</name>
<proteinExistence type="predicted"/>
<dbReference type="InterPro" id="IPR002577">
    <property type="entry name" value="HTH_HxlR"/>
</dbReference>
<dbReference type="PANTHER" id="PTHR33204">
    <property type="entry name" value="TRANSCRIPTIONAL REGULATOR, MARR FAMILY"/>
    <property type="match status" value="1"/>
</dbReference>
<organism evidence="6 7">
    <name type="scientific">Terrabacter terrigena</name>
    <dbReference type="NCBI Taxonomy" id="574718"/>
    <lineage>
        <taxon>Bacteria</taxon>
        <taxon>Bacillati</taxon>
        <taxon>Actinomycetota</taxon>
        <taxon>Actinomycetes</taxon>
        <taxon>Micrococcales</taxon>
        <taxon>Intrasporangiaceae</taxon>
        <taxon>Terrabacter</taxon>
    </lineage>
</organism>
<dbReference type="InterPro" id="IPR036390">
    <property type="entry name" value="WH_DNA-bd_sf"/>
</dbReference>
<evidence type="ECO:0000256" key="2">
    <source>
        <dbReference type="ARBA" id="ARBA00023125"/>
    </source>
</evidence>
<dbReference type="EMBL" id="JBHTKH010000006">
    <property type="protein sequence ID" value="MFD1054916.1"/>
    <property type="molecule type" value="Genomic_DNA"/>
</dbReference>
<dbReference type="PANTHER" id="PTHR33204:SF18">
    <property type="entry name" value="TRANSCRIPTIONAL REGULATORY PROTEIN"/>
    <property type="match status" value="1"/>
</dbReference>
<dbReference type="InterPro" id="IPR036388">
    <property type="entry name" value="WH-like_DNA-bd_sf"/>
</dbReference>
<keyword evidence="2" id="KW-0238">DNA-binding</keyword>
<evidence type="ECO:0000313" key="6">
    <source>
        <dbReference type="EMBL" id="MFD1054916.1"/>
    </source>
</evidence>
<keyword evidence="7" id="KW-1185">Reference proteome</keyword>
<reference evidence="7" key="1">
    <citation type="journal article" date="2019" name="Int. J. Syst. Evol. Microbiol.">
        <title>The Global Catalogue of Microorganisms (GCM) 10K type strain sequencing project: providing services to taxonomists for standard genome sequencing and annotation.</title>
        <authorList>
            <consortium name="The Broad Institute Genomics Platform"/>
            <consortium name="The Broad Institute Genome Sequencing Center for Infectious Disease"/>
            <person name="Wu L."/>
            <person name="Ma J."/>
        </authorList>
    </citation>
    <scope>NUCLEOTIDE SEQUENCE [LARGE SCALE GENOMIC DNA]</scope>
    <source>
        <strain evidence="7">CCUG 57508</strain>
    </source>
</reference>
<evidence type="ECO:0000313" key="7">
    <source>
        <dbReference type="Proteomes" id="UP001597046"/>
    </source>
</evidence>
<evidence type="ECO:0000256" key="1">
    <source>
        <dbReference type="ARBA" id="ARBA00023015"/>
    </source>
</evidence>